<dbReference type="SUPFAM" id="SSF48371">
    <property type="entry name" value="ARM repeat"/>
    <property type="match status" value="1"/>
</dbReference>
<dbReference type="InterPro" id="IPR011989">
    <property type="entry name" value="ARM-like"/>
</dbReference>
<protein>
    <submittedName>
        <fullName evidence="1">Uncharacterized protein</fullName>
    </submittedName>
</protein>
<organism evidence="1 2">
    <name type="scientific">Acorus calamus</name>
    <name type="common">Sweet flag</name>
    <dbReference type="NCBI Taxonomy" id="4465"/>
    <lineage>
        <taxon>Eukaryota</taxon>
        <taxon>Viridiplantae</taxon>
        <taxon>Streptophyta</taxon>
        <taxon>Embryophyta</taxon>
        <taxon>Tracheophyta</taxon>
        <taxon>Spermatophyta</taxon>
        <taxon>Magnoliopsida</taxon>
        <taxon>Liliopsida</taxon>
        <taxon>Acoraceae</taxon>
        <taxon>Acorus</taxon>
    </lineage>
</organism>
<proteinExistence type="predicted"/>
<sequence length="272" mass="29893">METMIVAGVSSEVEQTVNLSRLLRKPGTIIAQGGINAEREKRWALSLLAAARNYGDPAVKVSSLRQAGEILSSIDPSSAAELFPYLVDLHSSPETLVRRCLAELLGKLGPRAIQHSLVLMPALSSLLRDDAPVVVKQSIVSGTHFFCTCVGRDDTAGPKLLAVKFLETFVLLFTPEAQDHESSISEDSWDIFEDFLSPEPDSILSNGTEFVFPSVADNNTKVNVNRSIPGSSERKTIQIIGVQICRESRCLNEGTGDYLRWKRRKDISVTFF</sequence>
<dbReference type="Proteomes" id="UP001180020">
    <property type="component" value="Unassembled WGS sequence"/>
</dbReference>
<gene>
    <name evidence="1" type="ORF">QJS10_CPA05g01419</name>
</gene>
<dbReference type="PANTHER" id="PTHR47184">
    <property type="entry name" value="PHOSPHATIDYLINOSITOL 3-AND 4-KINASE FAMILY PROTEIN-RELATED"/>
    <property type="match status" value="1"/>
</dbReference>
<dbReference type="AlphaFoldDB" id="A0AAV9EWA7"/>
<name>A0AAV9EWA7_ACOCL</name>
<accession>A0AAV9EWA7</accession>
<dbReference type="Gene3D" id="1.25.10.10">
    <property type="entry name" value="Leucine-rich Repeat Variant"/>
    <property type="match status" value="1"/>
</dbReference>
<comment type="caution">
    <text evidence="1">The sequence shown here is derived from an EMBL/GenBank/DDBJ whole genome shotgun (WGS) entry which is preliminary data.</text>
</comment>
<evidence type="ECO:0000313" key="2">
    <source>
        <dbReference type="Proteomes" id="UP001180020"/>
    </source>
</evidence>
<dbReference type="InterPro" id="IPR016024">
    <property type="entry name" value="ARM-type_fold"/>
</dbReference>
<dbReference type="EMBL" id="JAUJYO010000005">
    <property type="protein sequence ID" value="KAK1317319.1"/>
    <property type="molecule type" value="Genomic_DNA"/>
</dbReference>
<evidence type="ECO:0000313" key="1">
    <source>
        <dbReference type="EMBL" id="KAK1317319.1"/>
    </source>
</evidence>
<reference evidence="1" key="1">
    <citation type="journal article" date="2023" name="Nat. Commun.">
        <title>Diploid and tetraploid genomes of Acorus and the evolution of monocots.</title>
        <authorList>
            <person name="Ma L."/>
            <person name="Liu K.W."/>
            <person name="Li Z."/>
            <person name="Hsiao Y.Y."/>
            <person name="Qi Y."/>
            <person name="Fu T."/>
            <person name="Tang G.D."/>
            <person name="Zhang D."/>
            <person name="Sun W.H."/>
            <person name="Liu D.K."/>
            <person name="Li Y."/>
            <person name="Chen G.Z."/>
            <person name="Liu X.D."/>
            <person name="Liao X.Y."/>
            <person name="Jiang Y.T."/>
            <person name="Yu X."/>
            <person name="Hao Y."/>
            <person name="Huang J."/>
            <person name="Zhao X.W."/>
            <person name="Ke S."/>
            <person name="Chen Y.Y."/>
            <person name="Wu W.L."/>
            <person name="Hsu J.L."/>
            <person name="Lin Y.F."/>
            <person name="Huang M.D."/>
            <person name="Li C.Y."/>
            <person name="Huang L."/>
            <person name="Wang Z.W."/>
            <person name="Zhao X."/>
            <person name="Zhong W.Y."/>
            <person name="Peng D.H."/>
            <person name="Ahmad S."/>
            <person name="Lan S."/>
            <person name="Zhang J.S."/>
            <person name="Tsai W.C."/>
            <person name="Van de Peer Y."/>
            <person name="Liu Z.J."/>
        </authorList>
    </citation>
    <scope>NUCLEOTIDE SEQUENCE</scope>
    <source>
        <strain evidence="1">CP</strain>
    </source>
</reference>
<keyword evidence="2" id="KW-1185">Reference proteome</keyword>
<reference evidence="1" key="2">
    <citation type="submission" date="2023-06" db="EMBL/GenBank/DDBJ databases">
        <authorList>
            <person name="Ma L."/>
            <person name="Liu K.-W."/>
            <person name="Li Z."/>
            <person name="Hsiao Y.-Y."/>
            <person name="Qi Y."/>
            <person name="Fu T."/>
            <person name="Tang G."/>
            <person name="Zhang D."/>
            <person name="Sun W.-H."/>
            <person name="Liu D.-K."/>
            <person name="Li Y."/>
            <person name="Chen G.-Z."/>
            <person name="Liu X.-D."/>
            <person name="Liao X.-Y."/>
            <person name="Jiang Y.-T."/>
            <person name="Yu X."/>
            <person name="Hao Y."/>
            <person name="Huang J."/>
            <person name="Zhao X.-W."/>
            <person name="Ke S."/>
            <person name="Chen Y.-Y."/>
            <person name="Wu W.-L."/>
            <person name="Hsu J.-L."/>
            <person name="Lin Y.-F."/>
            <person name="Huang M.-D."/>
            <person name="Li C.-Y."/>
            <person name="Huang L."/>
            <person name="Wang Z.-W."/>
            <person name="Zhao X."/>
            <person name="Zhong W.-Y."/>
            <person name="Peng D.-H."/>
            <person name="Ahmad S."/>
            <person name="Lan S."/>
            <person name="Zhang J.-S."/>
            <person name="Tsai W.-C."/>
            <person name="Van De Peer Y."/>
            <person name="Liu Z.-J."/>
        </authorList>
    </citation>
    <scope>NUCLEOTIDE SEQUENCE</scope>
    <source>
        <strain evidence="1">CP</strain>
        <tissue evidence="1">Leaves</tissue>
    </source>
</reference>
<dbReference type="PANTHER" id="PTHR47184:SF3">
    <property type="entry name" value="PHOSPHATIDYLINOSITOL 3-AND 4-KINASE FAMILY PROTEIN-RELATED"/>
    <property type="match status" value="1"/>
</dbReference>